<evidence type="ECO:0000256" key="2">
    <source>
        <dbReference type="ARBA" id="ARBA00006024"/>
    </source>
</evidence>
<comment type="similarity">
    <text evidence="2 6">Belongs to the cation transport ATPase (P-type) (TC 3.A.3) family. Type IB subfamily.</text>
</comment>
<dbReference type="EMBL" id="JBIYEW010000003">
    <property type="protein sequence ID" value="MFK4639346.1"/>
    <property type="molecule type" value="Genomic_DNA"/>
</dbReference>
<dbReference type="Gene3D" id="3.40.1110.10">
    <property type="entry name" value="Calcium-transporting ATPase, cytoplasmic domain N"/>
    <property type="match status" value="1"/>
</dbReference>
<dbReference type="InterPro" id="IPR059000">
    <property type="entry name" value="ATPase_P-type_domA"/>
</dbReference>
<dbReference type="SUPFAM" id="SSF56784">
    <property type="entry name" value="HAD-like"/>
    <property type="match status" value="1"/>
</dbReference>
<dbReference type="Gene3D" id="3.40.50.1000">
    <property type="entry name" value="HAD superfamily/HAD-like"/>
    <property type="match status" value="1"/>
</dbReference>
<feature type="transmembrane region" description="Helical" evidence="6">
    <location>
        <begin position="266"/>
        <end position="288"/>
    </location>
</feature>
<dbReference type="InterPro" id="IPR008250">
    <property type="entry name" value="ATPase_P-typ_transduc_dom_A_sf"/>
</dbReference>
<dbReference type="PROSITE" id="PS00154">
    <property type="entry name" value="ATPASE_E1_E2"/>
    <property type="match status" value="1"/>
</dbReference>
<evidence type="ECO:0000313" key="8">
    <source>
        <dbReference type="EMBL" id="MFK4639346.1"/>
    </source>
</evidence>
<dbReference type="Pfam" id="PF00122">
    <property type="entry name" value="E1-E2_ATPase"/>
    <property type="match status" value="1"/>
</dbReference>
<dbReference type="NCBIfam" id="TIGR01512">
    <property type="entry name" value="ATPase-IB2_Cd"/>
    <property type="match status" value="1"/>
</dbReference>
<evidence type="ECO:0000256" key="4">
    <source>
        <dbReference type="ARBA" id="ARBA00022989"/>
    </source>
</evidence>
<evidence type="ECO:0000313" key="9">
    <source>
        <dbReference type="Proteomes" id="UP001620520"/>
    </source>
</evidence>
<keyword evidence="3 6" id="KW-0812">Transmembrane</keyword>
<comment type="caution">
    <text evidence="8">The sequence shown here is derived from an EMBL/GenBank/DDBJ whole genome shotgun (WGS) entry which is preliminary data.</text>
</comment>
<dbReference type="NCBIfam" id="TIGR01494">
    <property type="entry name" value="ATPase_P-type"/>
    <property type="match status" value="2"/>
</dbReference>
<dbReference type="InterPro" id="IPR023214">
    <property type="entry name" value="HAD_sf"/>
</dbReference>
<dbReference type="InterPro" id="IPR001757">
    <property type="entry name" value="P_typ_ATPase"/>
</dbReference>
<comment type="subcellular location">
    <subcellularLocation>
        <location evidence="1">Cell membrane</location>
        <topology evidence="1">Multi-pass membrane protein</topology>
    </subcellularLocation>
</comment>
<dbReference type="SUPFAM" id="SSF81665">
    <property type="entry name" value="Calcium ATPase, transmembrane domain M"/>
    <property type="match status" value="1"/>
</dbReference>
<accession>A0ABW8N6Z3</accession>
<dbReference type="RefSeq" id="WP_404594427.1">
    <property type="nucleotide sequence ID" value="NZ_JBIYEW010000003.1"/>
</dbReference>
<dbReference type="InterPro" id="IPR051014">
    <property type="entry name" value="Cation_Transport_ATPase_IB"/>
</dbReference>
<dbReference type="InterPro" id="IPR018303">
    <property type="entry name" value="ATPase_P-typ_P_site"/>
</dbReference>
<dbReference type="Proteomes" id="UP001620520">
    <property type="component" value="Unassembled WGS sequence"/>
</dbReference>
<gene>
    <name evidence="8" type="ORF">ABIA52_002235</name>
</gene>
<keyword evidence="4 6" id="KW-1133">Transmembrane helix</keyword>
<name>A0ABW8N6Z3_9MICC</name>
<dbReference type="PANTHER" id="PTHR48085">
    <property type="entry name" value="CADMIUM/ZINC-TRANSPORTING ATPASE HMA2-RELATED"/>
    <property type="match status" value="1"/>
</dbReference>
<dbReference type="Pfam" id="PF00702">
    <property type="entry name" value="Hydrolase"/>
    <property type="match status" value="1"/>
</dbReference>
<dbReference type="PANTHER" id="PTHR48085:SF5">
    <property type="entry name" value="CADMIUM_ZINC-TRANSPORTING ATPASE HMA4-RELATED"/>
    <property type="match status" value="1"/>
</dbReference>
<evidence type="ECO:0000256" key="1">
    <source>
        <dbReference type="ARBA" id="ARBA00004651"/>
    </source>
</evidence>
<keyword evidence="5 6" id="KW-0472">Membrane</keyword>
<dbReference type="InterPro" id="IPR023299">
    <property type="entry name" value="ATPase_P-typ_cyto_dom_N"/>
</dbReference>
<evidence type="ECO:0000256" key="5">
    <source>
        <dbReference type="ARBA" id="ARBA00023136"/>
    </source>
</evidence>
<dbReference type="InterPro" id="IPR023298">
    <property type="entry name" value="ATPase_P-typ_TM_dom_sf"/>
</dbReference>
<sequence>MTEPADMTQRLLHSAWRFPLVAASLVVLATVAVLAVIGLVPAAQGLASIFALSVSLYRAGTMIKGLLHGRWGIDLLAVVAICSTVAVGEYLASLIVVLMLTGGEALEQFAQGRATKELRALLDRSPRNAHRERSGLPVEDILVDAVVPGDVLLVRPSELVPVDGTLLSDVGIFDESALTGESLPAERTKGQLLLSGSINGADAVRMKATATAAHSQYSQIVALVQEAAASRAPTVRLADKYAVPFTLVALVLAGAAWFFSQDPGRFAEVLVVATPCPLLIAAPVAFLAGTSRAAHAGIIIKNAGTLEQLSRVKTAVFDKTGTLTQGNPSLAGIRVASASDLSEDALLQLAASAEQYSTHVLAASVISEARARGLALVPATSASEHATNGVTADCGNHHIVVGKPAYVGSLVSGFDMTTLPGGHLGIYIGVDGRFAGTLIMSDPLRPNAKDTLTELRRLGVVETMLLTGDAATTAQHIAVEAGISNVMAECLPADKVTAVAALPLRPVMMVGDGVNDAPVLAAADVGIAMGAKGATAASESADVVIMVDDLSKAAVAVGIGQRTLRIARTSIWTGILLSLGLMVLASLGMIPAVAGALLQELVDLATILNALRALGPGRSAASVGSTAVHAVSTVPAHHRVQSGGRGPGWE</sequence>
<dbReference type="PRINTS" id="PR00119">
    <property type="entry name" value="CATATPASE"/>
</dbReference>
<evidence type="ECO:0000256" key="3">
    <source>
        <dbReference type="ARBA" id="ARBA00022692"/>
    </source>
</evidence>
<dbReference type="NCBIfam" id="TIGR01525">
    <property type="entry name" value="ATPase-IB_hvy"/>
    <property type="match status" value="1"/>
</dbReference>
<dbReference type="InterPro" id="IPR027256">
    <property type="entry name" value="P-typ_ATPase_IB"/>
</dbReference>
<keyword evidence="6" id="KW-1003">Cell membrane</keyword>
<feature type="transmembrane region" description="Helical" evidence="6">
    <location>
        <begin position="20"/>
        <end position="39"/>
    </location>
</feature>
<feature type="transmembrane region" description="Helical" evidence="6">
    <location>
        <begin position="241"/>
        <end position="260"/>
    </location>
</feature>
<feature type="transmembrane region" description="Helical" evidence="6">
    <location>
        <begin position="75"/>
        <end position="100"/>
    </location>
</feature>
<dbReference type="SUPFAM" id="SSF81653">
    <property type="entry name" value="Calcium ATPase, transduction domain A"/>
    <property type="match status" value="1"/>
</dbReference>
<keyword evidence="6" id="KW-0479">Metal-binding</keyword>
<feature type="transmembrane region" description="Helical" evidence="6">
    <location>
        <begin position="571"/>
        <end position="594"/>
    </location>
</feature>
<proteinExistence type="inferred from homology"/>
<protein>
    <submittedName>
        <fullName evidence="8">Heavy metal translocating P-type ATPase</fullName>
    </submittedName>
</protein>
<organism evidence="8 9">
    <name type="scientific">Paenarthrobacter histidinolovorans</name>
    <dbReference type="NCBI Taxonomy" id="43664"/>
    <lineage>
        <taxon>Bacteria</taxon>
        <taxon>Bacillati</taxon>
        <taxon>Actinomycetota</taxon>
        <taxon>Actinomycetes</taxon>
        <taxon>Micrococcales</taxon>
        <taxon>Micrococcaceae</taxon>
        <taxon>Paenarthrobacter</taxon>
    </lineage>
</organism>
<keyword evidence="6" id="KW-0547">Nucleotide-binding</keyword>
<feature type="domain" description="P-type ATPase A" evidence="7">
    <location>
        <begin position="125"/>
        <end position="225"/>
    </location>
</feature>
<evidence type="ECO:0000256" key="6">
    <source>
        <dbReference type="RuleBase" id="RU362081"/>
    </source>
</evidence>
<dbReference type="Gene3D" id="2.70.150.10">
    <property type="entry name" value="Calcium-transporting ATPase, cytoplasmic transduction domain A"/>
    <property type="match status" value="1"/>
</dbReference>
<evidence type="ECO:0000259" key="7">
    <source>
        <dbReference type="Pfam" id="PF00122"/>
    </source>
</evidence>
<keyword evidence="6" id="KW-0067">ATP-binding</keyword>
<reference evidence="8 9" key="1">
    <citation type="submission" date="2024-10" db="EMBL/GenBank/DDBJ databases">
        <title>Novel secondary metabolite-producing bacteria for plant disease control.</title>
        <authorList>
            <person name="Chevrette M."/>
        </authorList>
    </citation>
    <scope>NUCLEOTIDE SEQUENCE [LARGE SCALE GENOMIC DNA]</scope>
    <source>
        <strain evidence="8 9">J30 TE3557</strain>
    </source>
</reference>
<dbReference type="InterPro" id="IPR036412">
    <property type="entry name" value="HAD-like_sf"/>
</dbReference>
<keyword evidence="9" id="KW-1185">Reference proteome</keyword>